<dbReference type="AlphaFoldDB" id="A0A0D2MLA9"/>
<dbReference type="GeneID" id="25729686"/>
<keyword evidence="3" id="KW-1185">Reference proteome</keyword>
<evidence type="ECO:0000313" key="3">
    <source>
        <dbReference type="Proteomes" id="UP000054498"/>
    </source>
</evidence>
<organism evidence="2 3">
    <name type="scientific">Monoraphidium neglectum</name>
    <dbReference type="NCBI Taxonomy" id="145388"/>
    <lineage>
        <taxon>Eukaryota</taxon>
        <taxon>Viridiplantae</taxon>
        <taxon>Chlorophyta</taxon>
        <taxon>core chlorophytes</taxon>
        <taxon>Chlorophyceae</taxon>
        <taxon>CS clade</taxon>
        <taxon>Sphaeropleales</taxon>
        <taxon>Selenastraceae</taxon>
        <taxon>Monoraphidium</taxon>
    </lineage>
</organism>
<dbReference type="Proteomes" id="UP000054498">
    <property type="component" value="Unassembled WGS sequence"/>
</dbReference>
<reference evidence="2 3" key="1">
    <citation type="journal article" date="2013" name="BMC Genomics">
        <title>Reconstruction of the lipid metabolism for the microalga Monoraphidium neglectum from its genome sequence reveals characteristics suitable for biofuel production.</title>
        <authorList>
            <person name="Bogen C."/>
            <person name="Al-Dilaimi A."/>
            <person name="Albersmeier A."/>
            <person name="Wichmann J."/>
            <person name="Grundmann M."/>
            <person name="Rupp O."/>
            <person name="Lauersen K.J."/>
            <person name="Blifernez-Klassen O."/>
            <person name="Kalinowski J."/>
            <person name="Goesmann A."/>
            <person name="Mussgnug J.H."/>
            <person name="Kruse O."/>
        </authorList>
    </citation>
    <scope>NUCLEOTIDE SEQUENCE [LARGE SCALE GENOMIC DNA]</scope>
    <source>
        <strain evidence="2 3">SAG 48.87</strain>
    </source>
</reference>
<feature type="region of interest" description="Disordered" evidence="1">
    <location>
        <begin position="29"/>
        <end position="50"/>
    </location>
</feature>
<feature type="compositionally biased region" description="Low complexity" evidence="1">
    <location>
        <begin position="40"/>
        <end position="50"/>
    </location>
</feature>
<dbReference type="EMBL" id="KK103410">
    <property type="protein sequence ID" value="KIY95630.1"/>
    <property type="molecule type" value="Genomic_DNA"/>
</dbReference>
<protein>
    <submittedName>
        <fullName evidence="2">Uncharacterized protein</fullName>
    </submittedName>
</protein>
<proteinExistence type="predicted"/>
<name>A0A0D2MLA9_9CHLO</name>
<accession>A0A0D2MLA9</accession>
<gene>
    <name evidence="2" type="ORF">MNEG_12334</name>
</gene>
<dbReference type="RefSeq" id="XP_013894650.1">
    <property type="nucleotide sequence ID" value="XM_014039196.1"/>
</dbReference>
<evidence type="ECO:0000256" key="1">
    <source>
        <dbReference type="SAM" id="MobiDB-lite"/>
    </source>
</evidence>
<evidence type="ECO:0000313" key="2">
    <source>
        <dbReference type="EMBL" id="KIY95630.1"/>
    </source>
</evidence>
<sequence>MEFSATLYSISESLKPGLAPPLVAVQRASSNAGSGGGGAPRSADGSGRTAAAAARALFPPGCGCGPASPEAFYRVREAAAQALTSLAAAFKPSHPALARAIKGTVEGLEDTGMFD</sequence>
<dbReference type="KEGG" id="mng:MNEG_12334"/>